<comment type="caution">
    <text evidence="1">The sequence shown here is derived from an EMBL/GenBank/DDBJ whole genome shotgun (WGS) entry which is preliminary data.</text>
</comment>
<dbReference type="Proteomes" id="UP000180043">
    <property type="component" value="Unassembled WGS sequence"/>
</dbReference>
<sequence>MRSSRLRFGSAVGAAPQHCLVVLPASEIVPRFEPVDGQLAMQTRALLVPNILRGNAGFRF</sequence>
<dbReference type="AlphaFoldDB" id="A0A1S1LKF3"/>
<gene>
    <name evidence="1" type="ORF">BKG82_28300</name>
</gene>
<evidence type="ECO:0000313" key="1">
    <source>
        <dbReference type="EMBL" id="OHU46087.1"/>
    </source>
</evidence>
<reference evidence="1 2" key="1">
    <citation type="submission" date="2016-10" db="EMBL/GenBank/DDBJ databases">
        <title>Evaluation of Human, Veterinary and Environmental Mycobacterium chelonae Isolates by Core Genome Phylogenomic Analysis, Targeted Gene Comparison, and Anti-microbial Susceptibility Patterns: A Tale of Mistaken Identities.</title>
        <authorList>
            <person name="Fogelson S.B."/>
            <person name="Camus A.C."/>
            <person name="Lorenz W."/>
            <person name="Vasireddy R."/>
            <person name="Vasireddy S."/>
            <person name="Smith T."/>
            <person name="Brown-Elliott B.A."/>
            <person name="Wallace R.J.Jr."/>
            <person name="Hasan N.A."/>
            <person name="Reischl U."/>
            <person name="Sanchez S."/>
        </authorList>
    </citation>
    <scope>NUCLEOTIDE SEQUENCE [LARGE SCALE GENOMIC DNA]</scope>
    <source>
        <strain evidence="1 2">15515</strain>
    </source>
</reference>
<organism evidence="1 2">
    <name type="scientific">Mycobacteroides chelonae</name>
    <name type="common">Mycobacterium chelonae</name>
    <dbReference type="NCBI Taxonomy" id="1774"/>
    <lineage>
        <taxon>Bacteria</taxon>
        <taxon>Bacillati</taxon>
        <taxon>Actinomycetota</taxon>
        <taxon>Actinomycetes</taxon>
        <taxon>Mycobacteriales</taxon>
        <taxon>Mycobacteriaceae</taxon>
        <taxon>Mycobacteroides</taxon>
    </lineage>
</organism>
<proteinExistence type="predicted"/>
<name>A0A1S1LKF3_MYCCH</name>
<protein>
    <submittedName>
        <fullName evidence="1">Uncharacterized protein</fullName>
    </submittedName>
</protein>
<evidence type="ECO:0000313" key="2">
    <source>
        <dbReference type="Proteomes" id="UP000180043"/>
    </source>
</evidence>
<accession>A0A1S1LKF3</accession>
<dbReference type="EMBL" id="MLIQ01000049">
    <property type="protein sequence ID" value="OHU46087.1"/>
    <property type="molecule type" value="Genomic_DNA"/>
</dbReference>